<evidence type="ECO:0000256" key="3">
    <source>
        <dbReference type="SAM" id="SignalP"/>
    </source>
</evidence>
<accession>A0A812RZ42</accession>
<keyword evidence="2" id="KW-1133">Transmembrane helix</keyword>
<dbReference type="Proteomes" id="UP000604046">
    <property type="component" value="Unassembled WGS sequence"/>
</dbReference>
<dbReference type="EMBL" id="CAJNDS010002389">
    <property type="protein sequence ID" value="CAE7457896.1"/>
    <property type="molecule type" value="Genomic_DNA"/>
</dbReference>
<dbReference type="OrthoDB" id="440058at2759"/>
<keyword evidence="6" id="KW-1185">Reference proteome</keyword>
<gene>
    <name evidence="5" type="primary">pksN</name>
    <name evidence="5" type="ORF">SNAT2548_LOCUS25341</name>
</gene>
<feature type="transmembrane region" description="Helical" evidence="2">
    <location>
        <begin position="65"/>
        <end position="84"/>
    </location>
</feature>
<keyword evidence="3" id="KW-0732">Signal</keyword>
<dbReference type="Pfam" id="PF00501">
    <property type="entry name" value="AMP-binding"/>
    <property type="match status" value="1"/>
</dbReference>
<evidence type="ECO:0000313" key="5">
    <source>
        <dbReference type="EMBL" id="CAE7457896.1"/>
    </source>
</evidence>
<feature type="region of interest" description="Disordered" evidence="1">
    <location>
        <begin position="654"/>
        <end position="674"/>
    </location>
</feature>
<evidence type="ECO:0000313" key="6">
    <source>
        <dbReference type="Proteomes" id="UP000604046"/>
    </source>
</evidence>
<keyword evidence="2" id="KW-0812">Transmembrane</keyword>
<dbReference type="Gene3D" id="3.40.50.12780">
    <property type="entry name" value="N-terminal domain of ligase-like"/>
    <property type="match status" value="1"/>
</dbReference>
<dbReference type="PROSITE" id="PS00455">
    <property type="entry name" value="AMP_BINDING"/>
    <property type="match status" value="1"/>
</dbReference>
<dbReference type="PANTHER" id="PTHR45527:SF1">
    <property type="entry name" value="FATTY ACID SYNTHASE"/>
    <property type="match status" value="1"/>
</dbReference>
<proteinExistence type="predicted"/>
<dbReference type="SUPFAM" id="SSF56801">
    <property type="entry name" value="Acetyl-CoA synthetase-like"/>
    <property type="match status" value="1"/>
</dbReference>
<dbReference type="InterPro" id="IPR020845">
    <property type="entry name" value="AMP-binding_CS"/>
</dbReference>
<comment type="caution">
    <text evidence="5">The sequence shown here is derived from an EMBL/GenBank/DDBJ whole genome shotgun (WGS) entry which is preliminary data.</text>
</comment>
<feature type="compositionally biased region" description="Basic residues" evidence="1">
    <location>
        <begin position="658"/>
        <end position="667"/>
    </location>
</feature>
<reference evidence="5" key="1">
    <citation type="submission" date="2021-02" db="EMBL/GenBank/DDBJ databases">
        <authorList>
            <person name="Dougan E. K."/>
            <person name="Rhodes N."/>
            <person name="Thang M."/>
            <person name="Chan C."/>
        </authorList>
    </citation>
    <scope>NUCLEOTIDE SEQUENCE</scope>
</reference>
<dbReference type="InterPro" id="IPR042099">
    <property type="entry name" value="ANL_N_sf"/>
</dbReference>
<dbReference type="InterPro" id="IPR000873">
    <property type="entry name" value="AMP-dep_synth/lig_dom"/>
</dbReference>
<name>A0A812RZ42_9DINO</name>
<evidence type="ECO:0000259" key="4">
    <source>
        <dbReference type="Pfam" id="PF00501"/>
    </source>
</evidence>
<feature type="chain" id="PRO_5032281689" evidence="3">
    <location>
        <begin position="30"/>
        <end position="876"/>
    </location>
</feature>
<dbReference type="GO" id="GO:0005737">
    <property type="term" value="C:cytoplasm"/>
    <property type="evidence" value="ECO:0007669"/>
    <property type="project" value="TreeGrafter"/>
</dbReference>
<feature type="domain" description="AMP-dependent synthetase/ligase" evidence="4">
    <location>
        <begin position="124"/>
        <end position="498"/>
    </location>
</feature>
<sequence length="876" mass="96283">MATPSTPCSLLFSFEWLLVLVITATEVTGKSTSFSDQDISKLGWPFLSDYRDPNMAWDLSQKVRFFLLYSAFWLCVVASVYFLSVRQTATRSPPKDAELGLLESAFGPRTPYPEGELVHELFLQRAEQAKTRTALVAPLPGKTQNISYAELQAAVQQLAADLQGLGLRPGLLAALCMERSCAQVVAILGTLASGGGFVPIDPSASRERILSLLEHSQASALLADGREDRCFEHLALLAGIPLLSARIPEAGTLSLSFCRAPQAKPMQPQIPRRPQPSDAAMLIYTSGTSGTPKGIIYDHQHLLHGAWFWAEEHSITSSSVQLLKSPYFWAVMEWEFFPVLLRGGSLVVASRDGHKNPEYMAKLIQQHCINVLMITPSVLDLLVDAHQLHPDSLLAPLEHITTVGEALPTALANRVASLPDLRASLRNFYGASESSCTIYQVPKEGVNETHFPSHVPAGLPQPYANVFLMVPGERPLRTASPGEPGEICFGGVLAHGYLGLPELMAEKPPGCFQWFVVEDYDLPSPFWLKMKTSPCVKGFDLRAVVPLGYPERSLGKAKARSLSEGAVYLYPERYSDPLEVPVVHQGGQSRPLYSLPTWEPLYTSDEEEVEVVRVISEPSSSSCSEETWSIWEGLDCIDSCACFSQTGESFTGAGKGKVSGKGKGKGKGKGEISEPEVVNLPGKSAIVNPHTGEISHLDRASANRISKALVLDFHNILDRYFPGGRRRPVGISYPNKRPVFIPEIFALLERLANVAEETGVSIILCSHVHAEDTEAWVRDTLANSESEFNLPVFSFGVLTRARTGPTGKYQTLQAVKPNIPYMFVDDNVDIIVEAERDHRCSGVHIQLPRRDARPTKRSRASVFEAEDRITRWMRAS</sequence>
<dbReference type="GO" id="GO:0044550">
    <property type="term" value="P:secondary metabolite biosynthetic process"/>
    <property type="evidence" value="ECO:0007669"/>
    <property type="project" value="TreeGrafter"/>
</dbReference>
<organism evidence="5 6">
    <name type="scientific">Symbiodinium natans</name>
    <dbReference type="NCBI Taxonomy" id="878477"/>
    <lineage>
        <taxon>Eukaryota</taxon>
        <taxon>Sar</taxon>
        <taxon>Alveolata</taxon>
        <taxon>Dinophyceae</taxon>
        <taxon>Suessiales</taxon>
        <taxon>Symbiodiniaceae</taxon>
        <taxon>Symbiodinium</taxon>
    </lineage>
</organism>
<protein>
    <submittedName>
        <fullName evidence="5">PksN protein</fullName>
    </submittedName>
</protein>
<keyword evidence="2" id="KW-0472">Membrane</keyword>
<feature type="signal peptide" evidence="3">
    <location>
        <begin position="1"/>
        <end position="29"/>
    </location>
</feature>
<dbReference type="GO" id="GO:0031177">
    <property type="term" value="F:phosphopantetheine binding"/>
    <property type="evidence" value="ECO:0007669"/>
    <property type="project" value="TreeGrafter"/>
</dbReference>
<dbReference type="GO" id="GO:0043041">
    <property type="term" value="P:amino acid activation for nonribosomal peptide biosynthetic process"/>
    <property type="evidence" value="ECO:0007669"/>
    <property type="project" value="TreeGrafter"/>
</dbReference>
<evidence type="ECO:0000256" key="2">
    <source>
        <dbReference type="SAM" id="Phobius"/>
    </source>
</evidence>
<dbReference type="PANTHER" id="PTHR45527">
    <property type="entry name" value="NONRIBOSOMAL PEPTIDE SYNTHETASE"/>
    <property type="match status" value="1"/>
</dbReference>
<evidence type="ECO:0000256" key="1">
    <source>
        <dbReference type="SAM" id="MobiDB-lite"/>
    </source>
</evidence>
<dbReference type="AlphaFoldDB" id="A0A812RZ42"/>